<dbReference type="EMBL" id="BMIN01000003">
    <property type="protein sequence ID" value="GGD05478.1"/>
    <property type="molecule type" value="Genomic_DNA"/>
</dbReference>
<comment type="caution">
    <text evidence="3">The sequence shown here is derived from an EMBL/GenBank/DDBJ whole genome shotgun (WGS) entry which is preliminary data.</text>
</comment>
<dbReference type="RefSeq" id="WP_188651652.1">
    <property type="nucleotide sequence ID" value="NZ_BMIN01000003.1"/>
</dbReference>
<dbReference type="Proteomes" id="UP000642571">
    <property type="component" value="Unassembled WGS sequence"/>
</dbReference>
<accession>A0ABQ1PWG9</accession>
<organism evidence="3 4">
    <name type="scientific">Pontibacillus salipaludis</name>
    <dbReference type="NCBI Taxonomy" id="1697394"/>
    <lineage>
        <taxon>Bacteria</taxon>
        <taxon>Bacillati</taxon>
        <taxon>Bacillota</taxon>
        <taxon>Bacilli</taxon>
        <taxon>Bacillales</taxon>
        <taxon>Bacillaceae</taxon>
        <taxon>Pontibacillus</taxon>
    </lineage>
</organism>
<reference evidence="4" key="1">
    <citation type="journal article" date="2019" name="Int. J. Syst. Evol. Microbiol.">
        <title>The Global Catalogue of Microorganisms (GCM) 10K type strain sequencing project: providing services to taxonomists for standard genome sequencing and annotation.</title>
        <authorList>
            <consortium name="The Broad Institute Genomics Platform"/>
            <consortium name="The Broad Institute Genome Sequencing Center for Infectious Disease"/>
            <person name="Wu L."/>
            <person name="Ma J."/>
        </authorList>
    </citation>
    <scope>NUCLEOTIDE SEQUENCE [LARGE SCALE GENOMIC DNA]</scope>
    <source>
        <strain evidence="4">CGMCC 1.15353</strain>
    </source>
</reference>
<dbReference type="Pfam" id="PF06605">
    <property type="entry name" value="Prophage_tail"/>
    <property type="match status" value="1"/>
</dbReference>
<feature type="region of interest" description="Disordered" evidence="1">
    <location>
        <begin position="927"/>
        <end position="969"/>
    </location>
</feature>
<sequence>MEAPIFIGDEFMPLTQHAGMYLGWSDQSIKDRSEYRGPKSLFIFGRDEVLQAEIAITELMEDEHNEKIENGQSTYKFAISSRNEKAAYIEKEGMVVFKDLDGYFMEFRIKEVETIDNVTTVYTEGSHIELLNDYVRPVHYDKYTAKQLLDALLAGQRWQSGIVESTNYRTKDIKDYPTVLNSIHTTRKEFDLEVRFRVELNERGSKVAARYVDWVERRGSRTGRSFEYGKDILGFKRVSDTRDMVTALIGLGSTDENEEHMTFKNVEWSTLDGDPVDKPLGQDWVGDPKALLEWGLRQSDGTRKHIFGKHESQADTPESMLQHTWEALRRKIGGSLTYEIDVLLLERLCGYSHEKVRLGDYNGIKNLDFVPQILMEVRIIDITRSYVHPTRDKAVLGDYREIQQPTYKMIQDLQSELFRKEGLINSKSRIVRSDNSPEDHSLTWIDTSATPNIVKSWDESTSQWIKATPTTALEVGAETEVHRSVLPPEDNSKLWLDVTDVPNVLKRWDDENTKWVKVTPTDGSEIKYADGVTLEDLKPSVRGADVTSQNTAADTNKVGGTDANTVRDNAAAGKTANNTVQINKALWDRGGYINEDGTFDTDKLAGDIDTAVNSIGDSSYFYWSNGTLNAIDPEDGNNMLQINSKGIRISTDGGVNWDTAVTGAAGINADLIKVGFMLFDRLKGGTLTLGGSNNVNGKLLILNAKGEAVGDLGHGTNGFGHLIVGRLEAENVIAKSTKSLYFYISSASKASDGNTGSGFDNPIRSFAEAIRRMPKHLDHNCYIYVEDGSEIREDISFRGYSGSGKIFIEFNSSSLYGTIGFYSCTTPGFINLNSPQTIIITNGQFPLVCSNSVVDARSIVSKGSNIDANFFAIEGGALYLRDCEGYDSNAEVIRVHKLAHVFARDVVGLGGRYGTLIYDGGRATITGKGPRGNSLDTRSWDGTSVEGDPTFDAGDATPPPPPETTEKWSALSADNWSTRNYWSGDGVKQGNWGYGRRTGYWYFGSAPSNTLAGKNIKDMKVTIKRSEDGGASVPVTIYLRWHTYTSKPGGQPSDLNLSSEYTTVDLKRNQEATVTLPSSFFSHFENGTAKGVGVYVASDSTSNYAVLDSDCELIVTYEG</sequence>
<evidence type="ECO:0000313" key="4">
    <source>
        <dbReference type="Proteomes" id="UP000642571"/>
    </source>
</evidence>
<proteinExistence type="predicted"/>
<name>A0ABQ1PWG9_9BACI</name>
<feature type="domain" description="Tail spike" evidence="2">
    <location>
        <begin position="129"/>
        <end position="392"/>
    </location>
</feature>
<protein>
    <recommendedName>
        <fullName evidence="2">Tail spike domain-containing protein</fullName>
    </recommendedName>
</protein>
<evidence type="ECO:0000259" key="2">
    <source>
        <dbReference type="Pfam" id="PF06605"/>
    </source>
</evidence>
<dbReference type="NCBIfam" id="TIGR01665">
    <property type="entry name" value="put_anti_recept"/>
    <property type="match status" value="1"/>
</dbReference>
<dbReference type="InterPro" id="IPR010572">
    <property type="entry name" value="Tail_dom"/>
</dbReference>
<evidence type="ECO:0000313" key="3">
    <source>
        <dbReference type="EMBL" id="GGD05478.1"/>
    </source>
</evidence>
<gene>
    <name evidence="3" type="ORF">GCM10011389_11240</name>
</gene>
<evidence type="ECO:0000256" key="1">
    <source>
        <dbReference type="SAM" id="MobiDB-lite"/>
    </source>
</evidence>
<keyword evidence="4" id="KW-1185">Reference proteome</keyword>
<dbReference type="InterPro" id="IPR007119">
    <property type="entry name" value="Phage_tail_spike_N"/>
</dbReference>